<dbReference type="EMBL" id="CP031092">
    <property type="protein sequence ID" value="AXF57172.1"/>
    <property type="molecule type" value="Genomic_DNA"/>
</dbReference>
<dbReference type="Gene3D" id="3.30.70.3090">
    <property type="entry name" value="ORF SCO4226, nickel-binding ferredoxin-like monomer"/>
    <property type="match status" value="1"/>
</dbReference>
<protein>
    <submittedName>
        <fullName evidence="1">DUF4242 domain-containing protein</fullName>
    </submittedName>
</protein>
<dbReference type="Pfam" id="PF14026">
    <property type="entry name" value="SCO4226-like"/>
    <property type="match status" value="1"/>
</dbReference>
<sequence>MALFLVEASIDSENRTKTAFEDKVASVEKNVDQSELIEVQVSSEFNKAFFIFESNDEEAPKKALESENLSVTLAKEVRIVGQDLEQAKQEKGKVNYLVEWNFPEDLTMDAYLERKKKNSVHYAEVPEVDFERTYVTEDMTKCVCFYDAPDEDAVKRAREAVKTPVDSITKVSRN</sequence>
<reference evidence="1 2" key="1">
    <citation type="journal article" date="2018" name="J. Microbiol.">
        <title>Salicibibacter kimchii gen. nov., sp. nov., a moderately halophilic and alkalitolerant bacterium in the family Bacillaceae, isolated from kimchi.</title>
        <authorList>
            <person name="Jang J.Y."/>
            <person name="Oh Y.J."/>
            <person name="Lim S.K."/>
            <person name="Park H.K."/>
            <person name="Lee C."/>
            <person name="Kim J.Y."/>
            <person name="Lee M.A."/>
            <person name="Choi H.J."/>
        </authorList>
    </citation>
    <scope>NUCLEOTIDE SEQUENCE [LARGE SCALE GENOMIC DNA]</scope>
    <source>
        <strain evidence="1 2">NKC1-1</strain>
    </source>
</reference>
<dbReference type="RefSeq" id="WP_114374748.1">
    <property type="nucleotide sequence ID" value="NZ_CP031092.1"/>
</dbReference>
<name>A0A345C1U1_9BACI</name>
<dbReference type="InterPro" id="IPR025336">
    <property type="entry name" value="SCO4226-like"/>
</dbReference>
<organism evidence="1 2">
    <name type="scientific">Salicibibacter kimchii</name>
    <dbReference type="NCBI Taxonomy" id="2099786"/>
    <lineage>
        <taxon>Bacteria</taxon>
        <taxon>Bacillati</taxon>
        <taxon>Bacillota</taxon>
        <taxon>Bacilli</taxon>
        <taxon>Bacillales</taxon>
        <taxon>Bacillaceae</taxon>
        <taxon>Salicibibacter</taxon>
    </lineage>
</organism>
<gene>
    <name evidence="1" type="ORF">DT065_14985</name>
</gene>
<proteinExistence type="predicted"/>
<accession>A0A345C1U1</accession>
<keyword evidence="2" id="KW-1185">Reference proteome</keyword>
<dbReference type="AlphaFoldDB" id="A0A345C1U1"/>
<dbReference type="KEGG" id="rue:DT065_14985"/>
<evidence type="ECO:0000313" key="2">
    <source>
        <dbReference type="Proteomes" id="UP000252100"/>
    </source>
</evidence>
<evidence type="ECO:0000313" key="1">
    <source>
        <dbReference type="EMBL" id="AXF57172.1"/>
    </source>
</evidence>
<dbReference type="Proteomes" id="UP000252100">
    <property type="component" value="Chromosome"/>
</dbReference>
<dbReference type="OrthoDB" id="5119254at2"/>
<dbReference type="InterPro" id="IPR042557">
    <property type="entry name" value="SCO4226"/>
</dbReference>